<gene>
    <name evidence="1" type="ORF">LX13_001233</name>
</gene>
<evidence type="ECO:0000313" key="2">
    <source>
        <dbReference type="Proteomes" id="UP001206895"/>
    </source>
</evidence>
<accession>A0ABT1HEX2</accession>
<dbReference type="Pfam" id="PF04075">
    <property type="entry name" value="F420H2_quin_red"/>
    <property type="match status" value="1"/>
</dbReference>
<dbReference type="Gene3D" id="2.30.110.10">
    <property type="entry name" value="Electron Transport, Fmn-binding Protein, Chain A"/>
    <property type="match status" value="1"/>
</dbReference>
<proteinExistence type="predicted"/>
<sequence>MNTFQKSAAVWNKLFVTLMKAPVLEKVLGKSTALITYTGRKSGKSFSLPVSYKRDGDTIAVAVLMPDKKNWWRNFDGDGGRVMVEIAGVASPGHAVTVYDPKGRMSISITLDPVTN</sequence>
<evidence type="ECO:0008006" key="3">
    <source>
        <dbReference type="Google" id="ProtNLM"/>
    </source>
</evidence>
<keyword evidence="2" id="KW-1185">Reference proteome</keyword>
<dbReference type="RefSeq" id="WP_253660404.1">
    <property type="nucleotide sequence ID" value="NZ_BAAAJQ010000001.1"/>
</dbReference>
<protein>
    <recommendedName>
        <fullName evidence="3">DUF385 domain-containing protein</fullName>
    </recommendedName>
</protein>
<dbReference type="EMBL" id="JAMTCJ010000001">
    <property type="protein sequence ID" value="MCP2175426.1"/>
    <property type="molecule type" value="Genomic_DNA"/>
</dbReference>
<evidence type="ECO:0000313" key="1">
    <source>
        <dbReference type="EMBL" id="MCP2175426.1"/>
    </source>
</evidence>
<dbReference type="InterPro" id="IPR004378">
    <property type="entry name" value="F420H2_quin_Rdtase"/>
</dbReference>
<reference evidence="1 2" key="1">
    <citation type="submission" date="2022-06" db="EMBL/GenBank/DDBJ databases">
        <title>Genomic Encyclopedia of Archaeal and Bacterial Type Strains, Phase II (KMG-II): from individual species to whole genera.</title>
        <authorList>
            <person name="Goeker M."/>
        </authorList>
    </citation>
    <scope>NUCLEOTIDE SEQUENCE [LARGE SCALE GENOMIC DNA]</scope>
    <source>
        <strain evidence="1 2">DSM 44693</strain>
    </source>
</reference>
<name>A0ABT1HEX2_9NOCA</name>
<organism evidence="1 2">
    <name type="scientific">Williamsia maris</name>
    <dbReference type="NCBI Taxonomy" id="72806"/>
    <lineage>
        <taxon>Bacteria</taxon>
        <taxon>Bacillati</taxon>
        <taxon>Actinomycetota</taxon>
        <taxon>Actinomycetes</taxon>
        <taxon>Mycobacteriales</taxon>
        <taxon>Nocardiaceae</taxon>
        <taxon>Williamsia</taxon>
    </lineage>
</organism>
<dbReference type="InterPro" id="IPR012349">
    <property type="entry name" value="Split_barrel_FMN-bd"/>
</dbReference>
<dbReference type="Proteomes" id="UP001206895">
    <property type="component" value="Unassembled WGS sequence"/>
</dbReference>
<comment type="caution">
    <text evidence="1">The sequence shown here is derived from an EMBL/GenBank/DDBJ whole genome shotgun (WGS) entry which is preliminary data.</text>
</comment>